<dbReference type="GO" id="GO:0005886">
    <property type="term" value="C:plasma membrane"/>
    <property type="evidence" value="ECO:0007669"/>
    <property type="project" value="UniProtKB-SubCell"/>
</dbReference>
<comment type="similarity">
    <text evidence="8">Belongs to the TRAP transporter small permease family.</text>
</comment>
<dbReference type="Pfam" id="PF04290">
    <property type="entry name" value="DctQ"/>
    <property type="match status" value="1"/>
</dbReference>
<dbReference type="AlphaFoldDB" id="A0A220UE15"/>
<feature type="domain" description="Tripartite ATP-independent periplasmic transporters DctQ component" evidence="10">
    <location>
        <begin position="26"/>
        <end position="154"/>
    </location>
</feature>
<dbReference type="PANTHER" id="PTHR35011">
    <property type="entry name" value="2,3-DIKETO-L-GULONATE TRAP TRANSPORTER SMALL PERMEASE PROTEIN YIAM"/>
    <property type="match status" value="1"/>
</dbReference>
<organism evidence="11 12">
    <name type="scientific">Brachybacterium avium</name>
    <dbReference type="NCBI Taxonomy" id="2017485"/>
    <lineage>
        <taxon>Bacteria</taxon>
        <taxon>Bacillati</taxon>
        <taxon>Actinomycetota</taxon>
        <taxon>Actinomycetes</taxon>
        <taxon>Micrococcales</taxon>
        <taxon>Dermabacteraceae</taxon>
        <taxon>Brachybacterium</taxon>
    </lineage>
</organism>
<evidence type="ECO:0000256" key="8">
    <source>
        <dbReference type="ARBA" id="ARBA00038436"/>
    </source>
</evidence>
<keyword evidence="2" id="KW-0813">Transport</keyword>
<evidence type="ECO:0000256" key="7">
    <source>
        <dbReference type="ARBA" id="ARBA00023136"/>
    </source>
</evidence>
<keyword evidence="6 9" id="KW-1133">Transmembrane helix</keyword>
<keyword evidence="12" id="KW-1185">Reference proteome</keyword>
<evidence type="ECO:0000256" key="4">
    <source>
        <dbReference type="ARBA" id="ARBA00022519"/>
    </source>
</evidence>
<feature type="transmembrane region" description="Helical" evidence="9">
    <location>
        <begin position="88"/>
        <end position="113"/>
    </location>
</feature>
<evidence type="ECO:0000313" key="11">
    <source>
        <dbReference type="EMBL" id="ASK66230.1"/>
    </source>
</evidence>
<dbReference type="PANTHER" id="PTHR35011:SF2">
    <property type="entry name" value="2,3-DIKETO-L-GULONATE TRAP TRANSPORTER SMALL PERMEASE PROTEIN YIAM"/>
    <property type="match status" value="1"/>
</dbReference>
<feature type="transmembrane region" description="Helical" evidence="9">
    <location>
        <begin position="49"/>
        <end position="67"/>
    </location>
</feature>
<evidence type="ECO:0000259" key="10">
    <source>
        <dbReference type="Pfam" id="PF04290"/>
    </source>
</evidence>
<gene>
    <name evidence="11" type="ORF">CFK39_10835</name>
</gene>
<evidence type="ECO:0000256" key="2">
    <source>
        <dbReference type="ARBA" id="ARBA00022448"/>
    </source>
</evidence>
<evidence type="ECO:0000256" key="1">
    <source>
        <dbReference type="ARBA" id="ARBA00004429"/>
    </source>
</evidence>
<keyword evidence="3" id="KW-1003">Cell membrane</keyword>
<feature type="transmembrane region" description="Helical" evidence="9">
    <location>
        <begin position="125"/>
        <end position="147"/>
    </location>
</feature>
<sequence length="166" mass="18243">MQALKNAYALFCRIEQALVALLIVAITLLIFGSAVARTLGHPVNITTDLALLMFAWVVFIGADVSLQQADFLRVEILLKTFPLKLQKILYYIFSVAAIVVLALIVNLGVPLALDNSARLFQTLGISYAWATMSAPVGCALMIVTIVLKMVKHWRDEEIVLVQSEAI</sequence>
<dbReference type="InterPro" id="IPR007387">
    <property type="entry name" value="TRAP_DctQ"/>
</dbReference>
<keyword evidence="5 9" id="KW-0812">Transmembrane</keyword>
<feature type="transmembrane region" description="Helical" evidence="9">
    <location>
        <begin position="18"/>
        <end position="37"/>
    </location>
</feature>
<dbReference type="EMBL" id="CP022316">
    <property type="protein sequence ID" value="ASK66230.1"/>
    <property type="molecule type" value="Genomic_DNA"/>
</dbReference>
<protein>
    <submittedName>
        <fullName evidence="11">ABC transporter substrate-binding protein</fullName>
    </submittedName>
</protein>
<evidence type="ECO:0000256" key="5">
    <source>
        <dbReference type="ARBA" id="ARBA00022692"/>
    </source>
</evidence>
<name>A0A220UE15_9MICO</name>
<comment type="subcellular location">
    <subcellularLocation>
        <location evidence="1">Cell inner membrane</location>
        <topology evidence="1">Multi-pass membrane protein</topology>
    </subcellularLocation>
</comment>
<dbReference type="Proteomes" id="UP000198398">
    <property type="component" value="Chromosome"/>
</dbReference>
<evidence type="ECO:0000256" key="9">
    <source>
        <dbReference type="SAM" id="Phobius"/>
    </source>
</evidence>
<evidence type="ECO:0000256" key="6">
    <source>
        <dbReference type="ARBA" id="ARBA00022989"/>
    </source>
</evidence>
<proteinExistence type="inferred from homology"/>
<dbReference type="InterPro" id="IPR055348">
    <property type="entry name" value="DctQ"/>
</dbReference>
<dbReference type="GO" id="GO:0022857">
    <property type="term" value="F:transmembrane transporter activity"/>
    <property type="evidence" value="ECO:0007669"/>
    <property type="project" value="TreeGrafter"/>
</dbReference>
<evidence type="ECO:0000256" key="3">
    <source>
        <dbReference type="ARBA" id="ARBA00022475"/>
    </source>
</evidence>
<keyword evidence="4" id="KW-0997">Cell inner membrane</keyword>
<accession>A0A220UE15</accession>
<dbReference type="RefSeq" id="WP_089065471.1">
    <property type="nucleotide sequence ID" value="NZ_CP022316.1"/>
</dbReference>
<reference evidence="12" key="1">
    <citation type="submission" date="2017-07" db="EMBL/GenBank/DDBJ databases">
        <title>Brachybacterium sp. VR2415.</title>
        <authorList>
            <person name="Tak E.J."/>
            <person name="Bae J.-W."/>
        </authorList>
    </citation>
    <scope>NUCLEOTIDE SEQUENCE [LARGE SCALE GENOMIC DNA]</scope>
    <source>
        <strain evidence="12">VR2415</strain>
    </source>
</reference>
<dbReference type="GO" id="GO:0015740">
    <property type="term" value="P:C4-dicarboxylate transport"/>
    <property type="evidence" value="ECO:0007669"/>
    <property type="project" value="TreeGrafter"/>
</dbReference>
<dbReference type="OrthoDB" id="4964541at2"/>
<keyword evidence="7 9" id="KW-0472">Membrane</keyword>
<dbReference type="KEGG" id="brv:CFK39_10835"/>
<evidence type="ECO:0000313" key="12">
    <source>
        <dbReference type="Proteomes" id="UP000198398"/>
    </source>
</evidence>